<dbReference type="AlphaFoldDB" id="A0AAW2YZC3"/>
<accession>A0AAW2YZC3</accession>
<dbReference type="EMBL" id="JAOPGA020000844">
    <property type="protein sequence ID" value="KAL0482382.1"/>
    <property type="molecule type" value="Genomic_DNA"/>
</dbReference>
<name>A0AAW2YZC3_9EUKA</name>
<comment type="caution">
    <text evidence="1">The sequence shown here is derived from an EMBL/GenBank/DDBJ whole genome shotgun (WGS) entry which is preliminary data.</text>
</comment>
<evidence type="ECO:0000313" key="2">
    <source>
        <dbReference type="Proteomes" id="UP001431209"/>
    </source>
</evidence>
<organism evidence="1 2">
    <name type="scientific">Acrasis kona</name>
    <dbReference type="NCBI Taxonomy" id="1008807"/>
    <lineage>
        <taxon>Eukaryota</taxon>
        <taxon>Discoba</taxon>
        <taxon>Heterolobosea</taxon>
        <taxon>Tetramitia</taxon>
        <taxon>Eutetramitia</taxon>
        <taxon>Acrasidae</taxon>
        <taxon>Acrasis</taxon>
    </lineage>
</organism>
<evidence type="ECO:0000313" key="1">
    <source>
        <dbReference type="EMBL" id="KAL0482382.1"/>
    </source>
</evidence>
<sequence length="90" mass="10158">MGSEMLYRFSKIPSFHIAIAQLGSTYLVPQLTFKDLVSKSFAVMTLAQCCETREVIDMIIRDLSSSKSNDLLIKATIHGFMMTRVCDFKS</sequence>
<protein>
    <submittedName>
        <fullName evidence="1">Uncharacterized protein</fullName>
    </submittedName>
</protein>
<proteinExistence type="predicted"/>
<feature type="non-terminal residue" evidence="1">
    <location>
        <position position="90"/>
    </location>
</feature>
<gene>
    <name evidence="1" type="ORF">AKO1_013016</name>
</gene>
<keyword evidence="2" id="KW-1185">Reference proteome</keyword>
<reference evidence="1 2" key="1">
    <citation type="submission" date="2024-03" db="EMBL/GenBank/DDBJ databases">
        <title>The Acrasis kona genome and developmental transcriptomes reveal deep origins of eukaryotic multicellular pathways.</title>
        <authorList>
            <person name="Sheikh S."/>
            <person name="Fu C.-J."/>
            <person name="Brown M.W."/>
            <person name="Baldauf S.L."/>
        </authorList>
    </citation>
    <scope>NUCLEOTIDE SEQUENCE [LARGE SCALE GENOMIC DNA]</scope>
    <source>
        <strain evidence="1 2">ATCC MYA-3509</strain>
    </source>
</reference>
<dbReference type="Proteomes" id="UP001431209">
    <property type="component" value="Unassembled WGS sequence"/>
</dbReference>